<dbReference type="Proteomes" id="UP000251993">
    <property type="component" value="Chromosome"/>
</dbReference>
<dbReference type="InterPro" id="IPR038670">
    <property type="entry name" value="HslJ-like_sf"/>
</dbReference>
<dbReference type="OrthoDB" id="956100at2"/>
<dbReference type="Pfam" id="PF03724">
    <property type="entry name" value="META"/>
    <property type="match status" value="1"/>
</dbReference>
<feature type="domain" description="DUF306" evidence="1">
    <location>
        <begin position="43"/>
        <end position="150"/>
    </location>
</feature>
<protein>
    <recommendedName>
        <fullName evidence="1">DUF306 domain-containing protein</fullName>
    </recommendedName>
</protein>
<dbReference type="RefSeq" id="WP_114065283.1">
    <property type="nucleotide sequence ID" value="NZ_CP030850.1"/>
</dbReference>
<name>A0A344TCX5_9BACT</name>
<dbReference type="InterPro" id="IPR005184">
    <property type="entry name" value="DUF306_Meta_HslJ"/>
</dbReference>
<evidence type="ECO:0000313" key="3">
    <source>
        <dbReference type="Proteomes" id="UP000251993"/>
    </source>
</evidence>
<reference evidence="2 3" key="1">
    <citation type="submission" date="2018-07" db="EMBL/GenBank/DDBJ databases">
        <title>Genome sequencing of Runella.</title>
        <authorList>
            <person name="Baek M.-G."/>
            <person name="Yi H."/>
        </authorList>
    </citation>
    <scope>NUCLEOTIDE SEQUENCE [LARGE SCALE GENOMIC DNA]</scope>
    <source>
        <strain evidence="2 3">HYN0085</strain>
    </source>
</reference>
<keyword evidence="3" id="KW-1185">Reference proteome</keyword>
<proteinExistence type="predicted"/>
<organism evidence="2 3">
    <name type="scientific">Runella rosea</name>
    <dbReference type="NCBI Taxonomy" id="2259595"/>
    <lineage>
        <taxon>Bacteria</taxon>
        <taxon>Pseudomonadati</taxon>
        <taxon>Bacteroidota</taxon>
        <taxon>Cytophagia</taxon>
        <taxon>Cytophagales</taxon>
        <taxon>Spirosomataceae</taxon>
        <taxon>Runella</taxon>
    </lineage>
</organism>
<evidence type="ECO:0000259" key="1">
    <source>
        <dbReference type="Pfam" id="PF03724"/>
    </source>
</evidence>
<gene>
    <name evidence="2" type="ORF">DR864_01500</name>
</gene>
<dbReference type="EMBL" id="CP030850">
    <property type="protein sequence ID" value="AXE16496.1"/>
    <property type="molecule type" value="Genomic_DNA"/>
</dbReference>
<dbReference type="KEGG" id="run:DR864_01500"/>
<dbReference type="AlphaFoldDB" id="A0A344TCX5"/>
<accession>A0A344TCX5</accession>
<dbReference type="PROSITE" id="PS51257">
    <property type="entry name" value="PROKAR_LIPOPROTEIN"/>
    <property type="match status" value="1"/>
</dbReference>
<sequence length="163" mass="18537">MKTFILISNLIFLITVIACKKSSVTIEVSRDEQMARMKADFSSLDGTDWVLKNYATSPLPTKLKNTITLKFEKQSAVSYHVSGRSFVNWYGGDFNLDEEKGLVVNKEHLVSTEMAGPPENMKAEETYYQHLQKASCFKIEGNGLWLYVAKTDSAEEVMYFIKK</sequence>
<evidence type="ECO:0000313" key="2">
    <source>
        <dbReference type="EMBL" id="AXE16496.1"/>
    </source>
</evidence>
<dbReference type="Gene3D" id="2.40.128.270">
    <property type="match status" value="1"/>
</dbReference>